<organism evidence="1 2">
    <name type="scientific">Rhododendron molle</name>
    <name type="common">Chinese azalea</name>
    <name type="synonym">Azalea mollis</name>
    <dbReference type="NCBI Taxonomy" id="49168"/>
    <lineage>
        <taxon>Eukaryota</taxon>
        <taxon>Viridiplantae</taxon>
        <taxon>Streptophyta</taxon>
        <taxon>Embryophyta</taxon>
        <taxon>Tracheophyta</taxon>
        <taxon>Spermatophyta</taxon>
        <taxon>Magnoliopsida</taxon>
        <taxon>eudicotyledons</taxon>
        <taxon>Gunneridae</taxon>
        <taxon>Pentapetalae</taxon>
        <taxon>asterids</taxon>
        <taxon>Ericales</taxon>
        <taxon>Ericaceae</taxon>
        <taxon>Ericoideae</taxon>
        <taxon>Rhodoreae</taxon>
        <taxon>Rhododendron</taxon>
    </lineage>
</organism>
<protein>
    <submittedName>
        <fullName evidence="1">Uncharacterized protein</fullName>
    </submittedName>
</protein>
<sequence length="78" mass="8747">MVGMRFPDAEAVKKLLDASPRLELPTLRHLVCLPQSVAERFVQEVGYDEVQARKGSREVGLGVEAPLWMKEVGVEDRI</sequence>
<evidence type="ECO:0000313" key="2">
    <source>
        <dbReference type="Proteomes" id="UP001062846"/>
    </source>
</evidence>
<proteinExistence type="predicted"/>
<keyword evidence="2" id="KW-1185">Reference proteome</keyword>
<evidence type="ECO:0000313" key="1">
    <source>
        <dbReference type="EMBL" id="KAI8528740.1"/>
    </source>
</evidence>
<dbReference type="EMBL" id="CM046399">
    <property type="protein sequence ID" value="KAI8528740.1"/>
    <property type="molecule type" value="Genomic_DNA"/>
</dbReference>
<comment type="caution">
    <text evidence="1">The sequence shown here is derived from an EMBL/GenBank/DDBJ whole genome shotgun (WGS) entry which is preliminary data.</text>
</comment>
<dbReference type="Proteomes" id="UP001062846">
    <property type="component" value="Chromosome 12"/>
</dbReference>
<gene>
    <name evidence="1" type="ORF">RHMOL_Rhmol12G0170600</name>
</gene>
<accession>A0ACC0LJD8</accession>
<name>A0ACC0LJD8_RHOML</name>
<reference evidence="1" key="1">
    <citation type="submission" date="2022-02" db="EMBL/GenBank/DDBJ databases">
        <title>Plant Genome Project.</title>
        <authorList>
            <person name="Zhang R.-G."/>
        </authorList>
    </citation>
    <scope>NUCLEOTIDE SEQUENCE</scope>
    <source>
        <strain evidence="1">AT1</strain>
    </source>
</reference>